<dbReference type="Proteomes" id="UP000235145">
    <property type="component" value="Unassembled WGS sequence"/>
</dbReference>
<sequence>MEIVVSFMGECIIIGDFNEVFDGSKRMGYQINLAPKMLSWLIFRLEGHGLSGVTNRVPNLLKLIDSWLWRVFCIISLLLRVWFWKKYPDHCPIMLLEHRVDYGSIPFRIFHSWFELEDFDRIVHTSWFISSFGLKESNPWVIFKKKLQFLKSNMRVRNTNTHDQLSMKKRIYKIRSSLWMHVSWRMTDRLLSENNGLPFLKDLVDLDHRSHLEMV</sequence>
<name>A0A9R1XWP9_LACSA</name>
<evidence type="ECO:0000313" key="2">
    <source>
        <dbReference type="Proteomes" id="UP000235145"/>
    </source>
</evidence>
<gene>
    <name evidence="1" type="ORF">LSAT_V11C100020520</name>
</gene>
<accession>A0A9R1XWP9</accession>
<comment type="caution">
    <text evidence="1">The sequence shown here is derived from an EMBL/GenBank/DDBJ whole genome shotgun (WGS) entry which is preliminary data.</text>
</comment>
<proteinExistence type="predicted"/>
<protein>
    <recommendedName>
        <fullName evidence="3">Reverse transcriptase zinc-binding domain-containing protein</fullName>
    </recommendedName>
</protein>
<reference evidence="1 2" key="1">
    <citation type="journal article" date="2017" name="Nat. Commun.">
        <title>Genome assembly with in vitro proximity ligation data and whole-genome triplication in lettuce.</title>
        <authorList>
            <person name="Reyes-Chin-Wo S."/>
            <person name="Wang Z."/>
            <person name="Yang X."/>
            <person name="Kozik A."/>
            <person name="Arikit S."/>
            <person name="Song C."/>
            <person name="Xia L."/>
            <person name="Froenicke L."/>
            <person name="Lavelle D.O."/>
            <person name="Truco M.J."/>
            <person name="Xia R."/>
            <person name="Zhu S."/>
            <person name="Xu C."/>
            <person name="Xu H."/>
            <person name="Xu X."/>
            <person name="Cox K."/>
            <person name="Korf I."/>
            <person name="Meyers B.C."/>
            <person name="Michelmore R.W."/>
        </authorList>
    </citation>
    <scope>NUCLEOTIDE SEQUENCE [LARGE SCALE GENOMIC DNA]</scope>
    <source>
        <strain evidence="2">cv. Salinas</strain>
        <tissue evidence="1">Seedlings</tissue>
    </source>
</reference>
<dbReference type="EMBL" id="NBSK02000001">
    <property type="protein sequence ID" value="KAJ0225109.1"/>
    <property type="molecule type" value="Genomic_DNA"/>
</dbReference>
<evidence type="ECO:0008006" key="3">
    <source>
        <dbReference type="Google" id="ProtNLM"/>
    </source>
</evidence>
<organism evidence="1 2">
    <name type="scientific">Lactuca sativa</name>
    <name type="common">Garden lettuce</name>
    <dbReference type="NCBI Taxonomy" id="4236"/>
    <lineage>
        <taxon>Eukaryota</taxon>
        <taxon>Viridiplantae</taxon>
        <taxon>Streptophyta</taxon>
        <taxon>Embryophyta</taxon>
        <taxon>Tracheophyta</taxon>
        <taxon>Spermatophyta</taxon>
        <taxon>Magnoliopsida</taxon>
        <taxon>eudicotyledons</taxon>
        <taxon>Gunneridae</taxon>
        <taxon>Pentapetalae</taxon>
        <taxon>asterids</taxon>
        <taxon>campanulids</taxon>
        <taxon>Asterales</taxon>
        <taxon>Asteraceae</taxon>
        <taxon>Cichorioideae</taxon>
        <taxon>Cichorieae</taxon>
        <taxon>Lactucinae</taxon>
        <taxon>Lactuca</taxon>
    </lineage>
</organism>
<evidence type="ECO:0000313" key="1">
    <source>
        <dbReference type="EMBL" id="KAJ0225109.1"/>
    </source>
</evidence>
<keyword evidence="2" id="KW-1185">Reference proteome</keyword>
<dbReference type="AlphaFoldDB" id="A0A9R1XWP9"/>